<dbReference type="GO" id="GO:0006633">
    <property type="term" value="P:fatty acid biosynthetic process"/>
    <property type="evidence" value="ECO:0007669"/>
    <property type="project" value="UniProtKB-KW"/>
</dbReference>
<dbReference type="InterPro" id="IPR011053">
    <property type="entry name" value="Single_hybrid_motif"/>
</dbReference>
<evidence type="ECO:0000256" key="5">
    <source>
        <dbReference type="ARBA" id="ARBA00022741"/>
    </source>
</evidence>
<feature type="compositionally biased region" description="Gly residues" evidence="15">
    <location>
        <begin position="854"/>
        <end position="863"/>
    </location>
</feature>
<dbReference type="InterPro" id="IPR049074">
    <property type="entry name" value="ACCA_BT"/>
</dbReference>
<evidence type="ECO:0000256" key="9">
    <source>
        <dbReference type="ARBA" id="ARBA00023160"/>
    </source>
</evidence>
<keyword evidence="8" id="KW-0443">Lipid metabolism</keyword>
<dbReference type="FunFam" id="3.30.470.20:FF:000005">
    <property type="entry name" value="Acetyl-CoA carboxylase 1"/>
    <property type="match status" value="1"/>
</dbReference>
<keyword evidence="5 14" id="KW-0547">Nucleotide-binding</keyword>
<dbReference type="Pfam" id="PF01039">
    <property type="entry name" value="Carboxyl_trans"/>
    <property type="match status" value="1"/>
</dbReference>
<dbReference type="InterPro" id="IPR000089">
    <property type="entry name" value="Biotin_lipoyl"/>
</dbReference>
<dbReference type="Gene3D" id="3.90.1770.10">
    <property type="entry name" value="PreATP-grasp domain"/>
    <property type="match status" value="1"/>
</dbReference>
<keyword evidence="4" id="KW-0436">Ligase</keyword>
<dbReference type="Gene3D" id="3.30.470.20">
    <property type="entry name" value="ATP-grasp fold, B domain"/>
    <property type="match status" value="1"/>
</dbReference>
<comment type="cofactor">
    <cofactor evidence="1">
        <name>biotin</name>
        <dbReference type="ChEBI" id="CHEBI:57586"/>
    </cofactor>
</comment>
<dbReference type="PROSITE" id="PS50968">
    <property type="entry name" value="BIOTINYL_LIPOYL"/>
    <property type="match status" value="1"/>
</dbReference>
<evidence type="ECO:0000313" key="21">
    <source>
        <dbReference type="EMBL" id="KAJ1975279.1"/>
    </source>
</evidence>
<dbReference type="PROSITE" id="PS50980">
    <property type="entry name" value="COA_CT_NTER"/>
    <property type="match status" value="1"/>
</dbReference>
<dbReference type="FunFam" id="3.90.226.10:FF:000010">
    <property type="entry name" value="acetyl-CoA carboxylase isoform X2"/>
    <property type="match status" value="1"/>
</dbReference>
<dbReference type="InterPro" id="IPR016185">
    <property type="entry name" value="PreATP-grasp_dom_sf"/>
</dbReference>
<dbReference type="CDD" id="cd06850">
    <property type="entry name" value="biotinyl_domain"/>
    <property type="match status" value="1"/>
</dbReference>
<dbReference type="InterPro" id="IPR011763">
    <property type="entry name" value="COA_CT_C"/>
</dbReference>
<keyword evidence="6" id="KW-0276">Fatty acid metabolism</keyword>
<evidence type="ECO:0000256" key="11">
    <source>
        <dbReference type="ARBA" id="ARBA00023268"/>
    </source>
</evidence>
<dbReference type="Proteomes" id="UP001151582">
    <property type="component" value="Unassembled WGS sequence"/>
</dbReference>
<dbReference type="FunFam" id="2.40.50.100:FF:000005">
    <property type="entry name" value="Acetyl-CoA carboxylase 1"/>
    <property type="match status" value="1"/>
</dbReference>
<dbReference type="InterPro" id="IPR034733">
    <property type="entry name" value="AcCoA_carboxyl_beta"/>
</dbReference>
<dbReference type="Gene3D" id="3.40.50.20">
    <property type="match status" value="1"/>
</dbReference>
<dbReference type="EMBL" id="JANBQB010000546">
    <property type="protein sequence ID" value="KAJ1975279.1"/>
    <property type="molecule type" value="Genomic_DNA"/>
</dbReference>
<dbReference type="InterPro" id="IPR005479">
    <property type="entry name" value="CPAse_ATP-bd"/>
</dbReference>
<dbReference type="Gene3D" id="3.90.226.10">
    <property type="entry name" value="2-enoyl-CoA Hydratase, Chain A, domain 1"/>
    <property type="match status" value="2"/>
</dbReference>
<dbReference type="InterPro" id="IPR011761">
    <property type="entry name" value="ATP-grasp"/>
</dbReference>
<dbReference type="PANTHER" id="PTHR45728:SF3">
    <property type="entry name" value="ACETYL-COA CARBOXYLASE"/>
    <property type="match status" value="1"/>
</dbReference>
<dbReference type="GO" id="GO:0005524">
    <property type="term" value="F:ATP binding"/>
    <property type="evidence" value="ECO:0007669"/>
    <property type="project" value="UniProtKB-UniRule"/>
</dbReference>
<dbReference type="SMART" id="SM00878">
    <property type="entry name" value="Biotin_carb_C"/>
    <property type="match status" value="1"/>
</dbReference>
<evidence type="ECO:0000259" key="18">
    <source>
        <dbReference type="PROSITE" id="PS50979"/>
    </source>
</evidence>
<dbReference type="InterPro" id="IPR005481">
    <property type="entry name" value="BC-like_N"/>
</dbReference>
<dbReference type="InterPro" id="IPR005482">
    <property type="entry name" value="Biotin_COase_C"/>
</dbReference>
<comment type="catalytic activity">
    <reaction evidence="13">
        <text>N(6)-biotinyl-L-lysyl-[protein] + hydrogencarbonate + ATP = N(6)-carboxybiotinyl-L-lysyl-[protein] + ADP + phosphate + H(+)</text>
        <dbReference type="Rhea" id="RHEA:13501"/>
        <dbReference type="Rhea" id="RHEA-COMP:10505"/>
        <dbReference type="Rhea" id="RHEA-COMP:10506"/>
        <dbReference type="ChEBI" id="CHEBI:15378"/>
        <dbReference type="ChEBI" id="CHEBI:17544"/>
        <dbReference type="ChEBI" id="CHEBI:30616"/>
        <dbReference type="ChEBI" id="CHEBI:43474"/>
        <dbReference type="ChEBI" id="CHEBI:83144"/>
        <dbReference type="ChEBI" id="CHEBI:83145"/>
        <dbReference type="ChEBI" id="CHEBI:456216"/>
        <dbReference type="EC" id="6.3.4.14"/>
    </reaction>
</comment>
<evidence type="ECO:0000256" key="4">
    <source>
        <dbReference type="ARBA" id="ARBA00022598"/>
    </source>
</evidence>
<evidence type="ECO:0000259" key="20">
    <source>
        <dbReference type="PROSITE" id="PS50989"/>
    </source>
</evidence>
<feature type="domain" description="CoA carboxyltransferase N-terminal" evidence="19">
    <location>
        <begin position="1519"/>
        <end position="1858"/>
    </location>
</feature>
<dbReference type="SUPFAM" id="SSF52440">
    <property type="entry name" value="PreATP-grasp domain"/>
    <property type="match status" value="1"/>
</dbReference>
<dbReference type="PROSITE" id="PS00867">
    <property type="entry name" value="CPSASE_2"/>
    <property type="match status" value="1"/>
</dbReference>
<reference evidence="21" key="1">
    <citation type="submission" date="2022-07" db="EMBL/GenBank/DDBJ databases">
        <title>Phylogenomic reconstructions and comparative analyses of Kickxellomycotina fungi.</title>
        <authorList>
            <person name="Reynolds N.K."/>
            <person name="Stajich J.E."/>
            <person name="Barry K."/>
            <person name="Grigoriev I.V."/>
            <person name="Crous P."/>
            <person name="Smith M.E."/>
        </authorList>
    </citation>
    <scope>NUCLEOTIDE SEQUENCE</scope>
    <source>
        <strain evidence="21">RSA 567</strain>
    </source>
</reference>
<dbReference type="InterPro" id="IPR011764">
    <property type="entry name" value="Biotin_carboxylation_dom"/>
</dbReference>
<dbReference type="FunFam" id="3.40.50.20:FF:000005">
    <property type="entry name" value="acetyl-CoA carboxylase isoform X2"/>
    <property type="match status" value="1"/>
</dbReference>
<evidence type="ECO:0000256" key="10">
    <source>
        <dbReference type="ARBA" id="ARBA00023267"/>
    </source>
</evidence>
<dbReference type="GO" id="GO:0046872">
    <property type="term" value="F:metal ion binding"/>
    <property type="evidence" value="ECO:0007669"/>
    <property type="project" value="InterPro"/>
</dbReference>
<dbReference type="PROSITE" id="PS00866">
    <property type="entry name" value="CPSASE_1"/>
    <property type="match status" value="1"/>
</dbReference>
<dbReference type="SUPFAM" id="SSF52096">
    <property type="entry name" value="ClpP/crotonase"/>
    <property type="match status" value="2"/>
</dbReference>
<keyword evidence="9" id="KW-0275">Fatty acid biosynthesis</keyword>
<comment type="caution">
    <text evidence="21">The sequence shown here is derived from an EMBL/GenBank/DDBJ whole genome shotgun (WGS) entry which is preliminary data.</text>
</comment>
<dbReference type="GO" id="GO:0005739">
    <property type="term" value="C:mitochondrion"/>
    <property type="evidence" value="ECO:0007669"/>
    <property type="project" value="TreeGrafter"/>
</dbReference>
<evidence type="ECO:0000256" key="14">
    <source>
        <dbReference type="PROSITE-ProRule" id="PRU00409"/>
    </source>
</evidence>
<dbReference type="InterPro" id="IPR049076">
    <property type="entry name" value="ACCA"/>
</dbReference>
<sequence length="2297" mass="256230">MTVANYAHFIGGNNLKVAPNSKVKDFVAEHGGHTVITKVLIANNGIAAVKEIRSIRKWAYETFGDERAVEFTVMATPEDLKVNAEYIRMADQYVEVPGGSNNNNYANVDLIVDIAERTNVHAVWAGWGHASENPRLPETLAASPQKIVFIGPPGSAMRSLGDKISSTIVAQSANVPTLPWSGDGVTETVKDSDGHLQVPETAYGEATVMTAEEGIQQAVRIGFPVMIKASEGGGGKGIRKVESAEEFPAAFQQVQGEVPGSPIFIMQLAGESRHLEVQVLADQYGNAISLFGRDCSVQRRHQKIIEEAPVTIAKPETFEQMEKAAVRLSKLVGYVSAGTVEYLYSYKDDKFYFLELNPRLQVEHPTTEIVSGVNLPAAQLQVAMGIPLHRIQDVRLLYGVAPSGTTSIDFAFETPQACETQRRPAPKGHVIAVRITAENPDAGFKPSSGMMHELNFRSSTNVWGYFSVGTSGGLHEFADSQFGHIFAYGQNRHQARQNMVVALKELSIRGDFRTTVEYLIRLLETEAFTENTINTGWLDTLISAKLTAERPDTMLAVICGAAHKVHVQAEAKVQEFKRVLEKGQAPGRDLLRSVYSVDFIYDDVRYQFTATCSSPTGYILYLNGSKLTVGVRSLSDGGLLILLDGRSHTTYTREEVGATRMMIDGKTCLLEQENDPTQLRSPSPGKLVRFLVESGDHLNAGEAYAEVEVMKMYMPLLASEDGVVQFIKQPGVTLEAGDIIGILTLDDPSKVRHAKPFDGQLPAMGAPQSVGDKPHQRFRTVKQMLDWVLDGYDNQSLVPTGIHELTELLQNGELPYQEFSEIFAVIQSRLPPSLSSSLKACYSDALHQSLPALGGRGWNGNGNGRPRRNSNLSVSSNLSGLSDISVSQLTPFPAVPMLTHIRQFLDNLAKQDPAEAARISTVLQPLTEVVSRYENGMAEHEKQVYLDLFNKYLEIEMLFDEGRRREEEVVMALRDQYKNDPDRMYQILLSHSAVANKNRLVLLLMDEISSVVSQGSLDPDYAQVLKKMADLRSRRTSKVSLHARELLIQGQLPSLEERTHQMERMLLSAVTENIYGAGEAFRTPSYDAIKDLVTTNYHVFDVLLAFLGHENPWIRLAALEVYCRRSYQAYDILRMDYATDHAPFAVHWQFALQDSLSVAMASPSAAQSPTSPTKPLTNSLFHKRIASASDMNYLIDQASSQEDSIRRGAMVSVDVIDNIGRNLEALLDLFPAQPPQPAPQSGTADPLGNVLYLAVQVPPSDSLDDDGWQQRFQKYVRAYGAQLRERGVRRVTFITLRFAQVPGYFTFREQSDYQEDPTIRHVEPALAYQIELPRLSNFDLKPVFMGNRHLHMYYAVGKQNTSDCRFFVRALVRPGRLNSPYQTVDYLISEGDRLLNDILDALEIVGSTYPNSDCNHLFINFVPTFNVDESEFEPALSGILDRHGKRLWRLRITSAEIKFSVQHSALEHPVTIRFVVTNKAMYVPQVDPYMEVRNSNGQWEFRSLDSPPGPLHGLSVNTPYQTKEWLQPRRYRAHVMGTAYVYDFPELFRQALKTIWDAACSANLRHSRPSVLVEAEELVLNDQGELQVVDREPGKNTCGMVAWRFVLFTPEYPKGRTVVVIANDITFRIGSFGVDEDNLFYHATKLARQLGVPRIYLSANSGARIGLAEEVQRLFRVAWENPEDASKGFRYLYLTPEDYQTLMADPSHPSVQAQAIEENGEVRYQITDVIGLHEGLGVENLRGSGLIAGETSRAYEDIFTITLVTCRSVGIGAYLVRLGQRTVQNDGQPIILTGAPALNKVLGREVYASNLQLGGTQIMYKNGVSHLTAENDFIGIQRILDWLSYVPSKRGAPLPIVPTTDAVDRDIDFTPPKGPCDPRHFLAGVEETDELTGDSQWLSGFFDKGSWVETLGGWARTVVVGRARLGGIPMGVVAVESRSVETVIPADPANAQSEEQVVGEAGQVWFPNSAYKTAQAIRDFNHGEQLPLIIFANWRGFSGGQRDMFNEVLKYGAYIVDALSDYKQPVFVYIVPNGELRGGAWVVVDPSINPDMMEMYADRQARAGVLEPQGIVEIKFRRAQLLAAMERLDPECQQLKAQLDAAEISEADQAQVKDQLDARQKHLLPIYSQIALHFAELHDTPGRMKAKGTIQETLDWKDARRFFYWRTLRRVQEEHARKAMVKANPLLPRDHQTELLATWFYQDHKDLAPPATADDADASPAWLHQHDQAVALWFQSHHERLQTRIQQLESEHRQKQVVQLATQSQTDFVTGVGEWLGSLSADDKQSIVQQMLGLLKP</sequence>
<evidence type="ECO:0000259" key="17">
    <source>
        <dbReference type="PROSITE" id="PS50975"/>
    </source>
</evidence>
<organism evidence="21 22">
    <name type="scientific">Dimargaris verticillata</name>
    <dbReference type="NCBI Taxonomy" id="2761393"/>
    <lineage>
        <taxon>Eukaryota</taxon>
        <taxon>Fungi</taxon>
        <taxon>Fungi incertae sedis</taxon>
        <taxon>Zoopagomycota</taxon>
        <taxon>Kickxellomycotina</taxon>
        <taxon>Dimargaritomycetes</taxon>
        <taxon>Dimargaritales</taxon>
        <taxon>Dimargaritaceae</taxon>
        <taxon>Dimargaris</taxon>
    </lineage>
</organism>
<dbReference type="GO" id="GO:0004075">
    <property type="term" value="F:biotin carboxylase activity"/>
    <property type="evidence" value="ECO:0007669"/>
    <property type="project" value="UniProtKB-EC"/>
</dbReference>
<evidence type="ECO:0000259" key="19">
    <source>
        <dbReference type="PROSITE" id="PS50980"/>
    </source>
</evidence>
<dbReference type="Gene3D" id="2.40.460.10">
    <property type="entry name" value="Biotin dependent carboxylase carboxyltransferase"/>
    <property type="match status" value="1"/>
</dbReference>
<dbReference type="Pfam" id="PF00289">
    <property type="entry name" value="Biotin_carb_N"/>
    <property type="match status" value="1"/>
</dbReference>
<evidence type="ECO:0000259" key="16">
    <source>
        <dbReference type="PROSITE" id="PS50968"/>
    </source>
</evidence>
<dbReference type="PROSITE" id="PS50989">
    <property type="entry name" value="COA_CT_CTER"/>
    <property type="match status" value="1"/>
</dbReference>
<dbReference type="Gene3D" id="3.30.1490.20">
    <property type="entry name" value="ATP-grasp fold, A domain"/>
    <property type="match status" value="1"/>
</dbReference>
<dbReference type="FunFam" id="2.40.460.10:FF:000001">
    <property type="entry name" value="Acetyl-CoA carboxylase 1"/>
    <property type="match status" value="1"/>
</dbReference>
<evidence type="ECO:0000256" key="13">
    <source>
        <dbReference type="ARBA" id="ARBA00048600"/>
    </source>
</evidence>
<dbReference type="PROSITE" id="PS50979">
    <property type="entry name" value="BC"/>
    <property type="match status" value="1"/>
</dbReference>
<keyword evidence="22" id="KW-1185">Reference proteome</keyword>
<dbReference type="InterPro" id="IPR001882">
    <property type="entry name" value="Biotin_BS"/>
</dbReference>
<dbReference type="OrthoDB" id="14612at2759"/>
<comment type="catalytic activity">
    <reaction evidence="12">
        <text>hydrogencarbonate + acetyl-CoA + ATP = malonyl-CoA + ADP + phosphate + H(+)</text>
        <dbReference type="Rhea" id="RHEA:11308"/>
        <dbReference type="ChEBI" id="CHEBI:15378"/>
        <dbReference type="ChEBI" id="CHEBI:17544"/>
        <dbReference type="ChEBI" id="CHEBI:30616"/>
        <dbReference type="ChEBI" id="CHEBI:43474"/>
        <dbReference type="ChEBI" id="CHEBI:57288"/>
        <dbReference type="ChEBI" id="CHEBI:57384"/>
        <dbReference type="ChEBI" id="CHEBI:456216"/>
        <dbReference type="EC" id="6.4.1.2"/>
    </reaction>
</comment>
<dbReference type="FunFam" id="3.30.1490.20:FF:000003">
    <property type="entry name" value="acetyl-CoA carboxylase isoform X1"/>
    <property type="match status" value="1"/>
</dbReference>
<dbReference type="InterPro" id="IPR011762">
    <property type="entry name" value="COA_CT_N"/>
</dbReference>
<dbReference type="PROSITE" id="PS50975">
    <property type="entry name" value="ATP_GRASP"/>
    <property type="match status" value="1"/>
</dbReference>
<evidence type="ECO:0000256" key="3">
    <source>
        <dbReference type="ARBA" id="ARBA00022516"/>
    </source>
</evidence>
<feature type="domain" description="CoA carboxyltransferase C-terminal" evidence="20">
    <location>
        <begin position="1862"/>
        <end position="2182"/>
    </location>
</feature>
<gene>
    <name evidence="21" type="primary">ACC1</name>
    <name evidence="21" type="ORF">H4R34_004398</name>
</gene>
<evidence type="ECO:0000256" key="7">
    <source>
        <dbReference type="ARBA" id="ARBA00022840"/>
    </source>
</evidence>
<dbReference type="GO" id="GO:0003989">
    <property type="term" value="F:acetyl-CoA carboxylase activity"/>
    <property type="evidence" value="ECO:0007669"/>
    <property type="project" value="UniProtKB-EC"/>
</dbReference>
<dbReference type="Gene3D" id="2.40.50.100">
    <property type="match status" value="1"/>
</dbReference>
<comment type="pathway">
    <text evidence="2">Lipid metabolism; malonyl-CoA biosynthesis; malonyl-CoA from acetyl-CoA: step 1/1.</text>
</comment>
<evidence type="ECO:0000256" key="6">
    <source>
        <dbReference type="ARBA" id="ARBA00022832"/>
    </source>
</evidence>
<dbReference type="Pfam" id="PF02785">
    <property type="entry name" value="Biotin_carb_C"/>
    <property type="match status" value="1"/>
</dbReference>
<feature type="domain" description="Biotin carboxylation" evidence="18">
    <location>
        <begin position="35"/>
        <end position="543"/>
    </location>
</feature>
<evidence type="ECO:0000256" key="12">
    <source>
        <dbReference type="ARBA" id="ARBA00048065"/>
    </source>
</evidence>
<dbReference type="Pfam" id="PF08326">
    <property type="entry name" value="ACC_central"/>
    <property type="match status" value="1"/>
</dbReference>
<keyword evidence="7 14" id="KW-0067">ATP-binding</keyword>
<dbReference type="InterPro" id="IPR029045">
    <property type="entry name" value="ClpP/crotonase-like_dom_sf"/>
</dbReference>
<proteinExistence type="predicted"/>
<accession>A0A9W8B5N3</accession>
<dbReference type="Pfam" id="PF21385">
    <property type="entry name" value="ACCA_BT"/>
    <property type="match status" value="1"/>
</dbReference>
<dbReference type="SUPFAM" id="SSF51230">
    <property type="entry name" value="Single hybrid motif"/>
    <property type="match status" value="1"/>
</dbReference>
<keyword evidence="3" id="KW-0444">Lipid biosynthesis</keyword>
<evidence type="ECO:0000256" key="15">
    <source>
        <dbReference type="SAM" id="MobiDB-lite"/>
    </source>
</evidence>
<feature type="domain" description="ATP-grasp" evidence="17">
    <location>
        <begin position="190"/>
        <end position="384"/>
    </location>
</feature>
<evidence type="ECO:0000256" key="2">
    <source>
        <dbReference type="ARBA" id="ARBA00004956"/>
    </source>
</evidence>
<feature type="region of interest" description="Disordered" evidence="15">
    <location>
        <begin position="853"/>
        <end position="873"/>
    </location>
</feature>
<dbReference type="InterPro" id="IPR013815">
    <property type="entry name" value="ATP_grasp_subdomain_1"/>
</dbReference>
<evidence type="ECO:0000313" key="22">
    <source>
        <dbReference type="Proteomes" id="UP001151582"/>
    </source>
</evidence>
<dbReference type="Pfam" id="PF02786">
    <property type="entry name" value="CPSase_L_D2"/>
    <property type="match status" value="1"/>
</dbReference>
<dbReference type="InterPro" id="IPR013537">
    <property type="entry name" value="AcCoA_COase_cen"/>
</dbReference>
<name>A0A9W8B5N3_9FUNG</name>
<evidence type="ECO:0000256" key="1">
    <source>
        <dbReference type="ARBA" id="ARBA00001953"/>
    </source>
</evidence>
<dbReference type="SUPFAM" id="SSF56059">
    <property type="entry name" value="Glutathione synthetase ATP-binding domain-like"/>
    <property type="match status" value="1"/>
</dbReference>
<keyword evidence="11" id="KW-0511">Multifunctional enzyme</keyword>
<dbReference type="PROSITE" id="PS00188">
    <property type="entry name" value="BIOTIN"/>
    <property type="match status" value="1"/>
</dbReference>
<dbReference type="PANTHER" id="PTHR45728">
    <property type="entry name" value="ACETYL-COA CARBOXYLASE, ISOFORM A"/>
    <property type="match status" value="1"/>
</dbReference>
<dbReference type="InterPro" id="IPR011054">
    <property type="entry name" value="Rudment_hybrid_motif"/>
</dbReference>
<protein>
    <submittedName>
        <fullName evidence="21">Acetyl-coenzyme-A carboxylase</fullName>
    </submittedName>
</protein>
<evidence type="ECO:0000256" key="8">
    <source>
        <dbReference type="ARBA" id="ARBA00023098"/>
    </source>
</evidence>
<feature type="domain" description="Lipoyl-binding" evidence="16">
    <location>
        <begin position="670"/>
        <end position="744"/>
    </location>
</feature>
<dbReference type="SUPFAM" id="SSF51246">
    <property type="entry name" value="Rudiment single hybrid motif"/>
    <property type="match status" value="1"/>
</dbReference>
<keyword evidence="10" id="KW-0092">Biotin</keyword>
<dbReference type="Pfam" id="PF00364">
    <property type="entry name" value="Biotin_lipoyl"/>
    <property type="match status" value="1"/>
</dbReference>